<sequence>MSPIHFADISRVIQPSHASCVCFFDAAIVRWHFHSHRHPTNRQLPHPHSSPFISFSRVGNFDAQRHSRDAALGASQYARGLHGSASTGQTRVKLQICLKFRDYLGGLVIAISIRCWAAR</sequence>
<accession>A0A8H3W5P4</accession>
<evidence type="ECO:0000313" key="1">
    <source>
        <dbReference type="EMBL" id="KAF0321733.1"/>
    </source>
</evidence>
<reference evidence="1 2" key="1">
    <citation type="submission" date="2019-12" db="EMBL/GenBank/DDBJ databases">
        <title>A genome sequence resource for the geographically widespread anthracnose pathogen Colletotrichum asianum.</title>
        <authorList>
            <person name="Meng Y."/>
        </authorList>
    </citation>
    <scope>NUCLEOTIDE SEQUENCE [LARGE SCALE GENOMIC DNA]</scope>
    <source>
        <strain evidence="1 2">ICMP 18580</strain>
    </source>
</reference>
<organism evidence="1 2">
    <name type="scientific">Colletotrichum asianum</name>
    <dbReference type="NCBI Taxonomy" id="702518"/>
    <lineage>
        <taxon>Eukaryota</taxon>
        <taxon>Fungi</taxon>
        <taxon>Dikarya</taxon>
        <taxon>Ascomycota</taxon>
        <taxon>Pezizomycotina</taxon>
        <taxon>Sordariomycetes</taxon>
        <taxon>Hypocreomycetidae</taxon>
        <taxon>Glomerellales</taxon>
        <taxon>Glomerellaceae</taxon>
        <taxon>Colletotrichum</taxon>
        <taxon>Colletotrichum gloeosporioides species complex</taxon>
    </lineage>
</organism>
<proteinExistence type="predicted"/>
<dbReference type="EMBL" id="WOWK01000068">
    <property type="protein sequence ID" value="KAF0321733.1"/>
    <property type="molecule type" value="Genomic_DNA"/>
</dbReference>
<dbReference type="AlphaFoldDB" id="A0A8H3W5P4"/>
<evidence type="ECO:0000313" key="2">
    <source>
        <dbReference type="Proteomes" id="UP000434172"/>
    </source>
</evidence>
<keyword evidence="2" id="KW-1185">Reference proteome</keyword>
<protein>
    <submittedName>
        <fullName evidence="1">Uncharacterized protein</fullName>
    </submittedName>
</protein>
<dbReference type="Proteomes" id="UP000434172">
    <property type="component" value="Unassembled WGS sequence"/>
</dbReference>
<gene>
    <name evidence="1" type="ORF">GQ607_011064</name>
</gene>
<name>A0A8H3W5P4_9PEZI</name>
<comment type="caution">
    <text evidence="1">The sequence shown here is derived from an EMBL/GenBank/DDBJ whole genome shotgun (WGS) entry which is preliminary data.</text>
</comment>